<dbReference type="GO" id="GO:0015280">
    <property type="term" value="F:ligand-gated sodium channel activity"/>
    <property type="evidence" value="ECO:0007669"/>
    <property type="project" value="TreeGrafter"/>
</dbReference>
<comment type="subcellular location">
    <subcellularLocation>
        <location evidence="1">Membrane</location>
        <topology evidence="1">Multi-pass membrane protein</topology>
    </subcellularLocation>
</comment>
<evidence type="ECO:0000256" key="9">
    <source>
        <dbReference type="ARBA" id="ARBA00023201"/>
    </source>
</evidence>
<reference evidence="13" key="1">
    <citation type="journal article" date="2023" name="Mol. Biol. Evol.">
        <title>Third-Generation Sequencing Reveals the Adaptive Role of the Epigenome in Three Deep-Sea Polychaetes.</title>
        <authorList>
            <person name="Perez M."/>
            <person name="Aroh O."/>
            <person name="Sun Y."/>
            <person name="Lan Y."/>
            <person name="Juniper S.K."/>
            <person name="Young C.R."/>
            <person name="Angers B."/>
            <person name="Qian P.Y."/>
        </authorList>
    </citation>
    <scope>NUCLEOTIDE SEQUENCE</scope>
    <source>
        <strain evidence="13">R07B-5</strain>
    </source>
</reference>
<evidence type="ECO:0000256" key="8">
    <source>
        <dbReference type="ARBA" id="ARBA00023136"/>
    </source>
</evidence>
<keyword evidence="10 11" id="KW-0407">Ion channel</keyword>
<evidence type="ECO:0000256" key="5">
    <source>
        <dbReference type="ARBA" id="ARBA00022989"/>
    </source>
</evidence>
<accession>A0AAD9NER4</accession>
<organism evidence="13 14">
    <name type="scientific">Ridgeia piscesae</name>
    <name type="common">Tubeworm</name>
    <dbReference type="NCBI Taxonomy" id="27915"/>
    <lineage>
        <taxon>Eukaryota</taxon>
        <taxon>Metazoa</taxon>
        <taxon>Spiralia</taxon>
        <taxon>Lophotrochozoa</taxon>
        <taxon>Annelida</taxon>
        <taxon>Polychaeta</taxon>
        <taxon>Sedentaria</taxon>
        <taxon>Canalipalpata</taxon>
        <taxon>Sabellida</taxon>
        <taxon>Siboglinidae</taxon>
        <taxon>Ridgeia</taxon>
    </lineage>
</organism>
<evidence type="ECO:0000313" key="13">
    <source>
        <dbReference type="EMBL" id="KAK2167320.1"/>
    </source>
</evidence>
<dbReference type="GO" id="GO:0005886">
    <property type="term" value="C:plasma membrane"/>
    <property type="evidence" value="ECO:0007669"/>
    <property type="project" value="TreeGrafter"/>
</dbReference>
<evidence type="ECO:0000256" key="2">
    <source>
        <dbReference type="ARBA" id="ARBA00022448"/>
    </source>
</evidence>
<feature type="transmembrane region" description="Helical" evidence="12">
    <location>
        <begin position="758"/>
        <end position="780"/>
    </location>
</feature>
<keyword evidence="5 12" id="KW-1133">Transmembrane helix</keyword>
<keyword evidence="14" id="KW-1185">Reference proteome</keyword>
<evidence type="ECO:0000256" key="11">
    <source>
        <dbReference type="RuleBase" id="RU000679"/>
    </source>
</evidence>
<dbReference type="InterPro" id="IPR001873">
    <property type="entry name" value="ENaC"/>
</dbReference>
<dbReference type="PANTHER" id="PTHR11690">
    <property type="entry name" value="AMILORIDE-SENSITIVE SODIUM CHANNEL-RELATED"/>
    <property type="match status" value="1"/>
</dbReference>
<comment type="caution">
    <text evidence="13">The sequence shown here is derived from an EMBL/GenBank/DDBJ whole genome shotgun (WGS) entry which is preliminary data.</text>
</comment>
<evidence type="ECO:0000256" key="3">
    <source>
        <dbReference type="ARBA" id="ARBA00022461"/>
    </source>
</evidence>
<dbReference type="Gene3D" id="2.60.470.10">
    <property type="entry name" value="Acid-sensing ion channels like domains"/>
    <property type="match status" value="1"/>
</dbReference>
<evidence type="ECO:0000256" key="12">
    <source>
        <dbReference type="SAM" id="Phobius"/>
    </source>
</evidence>
<keyword evidence="4 11" id="KW-0812">Transmembrane</keyword>
<evidence type="ECO:0000256" key="1">
    <source>
        <dbReference type="ARBA" id="ARBA00004141"/>
    </source>
</evidence>
<keyword evidence="2 11" id="KW-0813">Transport</keyword>
<dbReference type="Proteomes" id="UP001209878">
    <property type="component" value="Unassembled WGS sequence"/>
</dbReference>
<comment type="similarity">
    <text evidence="11">Belongs to the amiloride-sensitive sodium channel (TC 1.A.6) family.</text>
</comment>
<dbReference type="EMBL" id="JAODUO010001279">
    <property type="protein sequence ID" value="KAK2167320.1"/>
    <property type="molecule type" value="Genomic_DNA"/>
</dbReference>
<keyword evidence="3 11" id="KW-0894">Sodium channel</keyword>
<protein>
    <recommendedName>
        <fullName evidence="15">Amiloride-sensitive sodium channel</fullName>
    </recommendedName>
</protein>
<dbReference type="AlphaFoldDB" id="A0AAD9NER4"/>
<keyword evidence="7 11" id="KW-0406">Ion transport</keyword>
<evidence type="ECO:0008006" key="15">
    <source>
        <dbReference type="Google" id="ProtNLM"/>
    </source>
</evidence>
<dbReference type="Pfam" id="PF00858">
    <property type="entry name" value="ASC"/>
    <property type="match status" value="2"/>
</dbReference>
<evidence type="ECO:0000313" key="14">
    <source>
        <dbReference type="Proteomes" id="UP001209878"/>
    </source>
</evidence>
<name>A0AAD9NER4_RIDPI</name>
<keyword evidence="8 12" id="KW-0472">Membrane</keyword>
<sequence length="802" mass="93394">MYNRTEMSTFNYTKWDVGNVSMLDVYLQHRHLKEDMIVSCRWKGMPCSHKDFQMTVTDAGVCYTFNGPNNANSTMKATGVKHGLQLLVNVEQYEYMKGPHNAVGLKVLLHRQDDVPQVQDFGDNVPAGMQTFIAVSISKETNLPPPHGDCGKRSHRYSQAACYTECITDILIRTCGCRDNYMPPFDNDNPPVCNISQYTSCMQPARESFNKNLSATCVCPKACDNVLYKAFMSYAASKQNSENRIDLPEDVLRRVGKHLNESLDTREYIETDKRIVNIQEAERVLRYLPPEHNMVIRDELLQFYNSIFAMSFELWRDCYNLPTFLETLGFKNMKKVLENDFIAGWKRMNFYDRVVPEYVLLIETLIDSIDTIDQKQWRGVLLKLQLDLLKRTLYNLDRVHAAYHNAVPLVNNKVTPNGSYDAIYLTKELFIHTPEINETYTRLIGHIRKYKEHIDRMFRTNITNCHMTETRNKCISHSNGFWRVSADYERDLRLYESLVIKQPLHRLNGEIEKWESLHVRGPIESFILASVTHLYKLDASIREMVMSSSAYHDTNMTDTIKMYLDDLRKGKRVSKLLIAGKLYTYKVVQLIDNFIQIFLTNRYYRSVIMLDKFNIERTLCALPRALKQLPLLRAWYLKIPHYFNITTDADKSDMEDYFKIKNHNSPQARMVRDEAVVSSCDHQPLRHFPSSINVSSRQITSYKKTLDTLLHKTQLDGTLFSHNFLELNIFMRDMRVQHYEQLEAYTVVDLLSDIGGSMGLLIGASVITLFEALDAILMTLAGRWRKRTRDDQRQKFKSDKFV</sequence>
<keyword evidence="9 11" id="KW-0739">Sodium transport</keyword>
<dbReference type="PRINTS" id="PR01078">
    <property type="entry name" value="AMINACHANNEL"/>
</dbReference>
<evidence type="ECO:0000256" key="4">
    <source>
        <dbReference type="ARBA" id="ARBA00022692"/>
    </source>
</evidence>
<evidence type="ECO:0000256" key="6">
    <source>
        <dbReference type="ARBA" id="ARBA00023053"/>
    </source>
</evidence>
<evidence type="ECO:0000256" key="10">
    <source>
        <dbReference type="ARBA" id="ARBA00023303"/>
    </source>
</evidence>
<keyword evidence="6" id="KW-0915">Sodium</keyword>
<evidence type="ECO:0000256" key="7">
    <source>
        <dbReference type="ARBA" id="ARBA00023065"/>
    </source>
</evidence>
<gene>
    <name evidence="13" type="ORF">NP493_1279g00002</name>
</gene>
<proteinExistence type="inferred from homology"/>
<dbReference type="Gene3D" id="1.10.287.770">
    <property type="entry name" value="YojJ-like"/>
    <property type="match status" value="1"/>
</dbReference>